<keyword evidence="1" id="KW-0472">Membrane</keyword>
<evidence type="ECO:0000256" key="2">
    <source>
        <dbReference type="SAM" id="SignalP"/>
    </source>
</evidence>
<dbReference type="Proteomes" id="UP000194137">
    <property type="component" value="Chromosome"/>
</dbReference>
<feature type="signal peptide" evidence="2">
    <location>
        <begin position="1"/>
        <end position="25"/>
    </location>
</feature>
<keyword evidence="1" id="KW-0812">Transmembrane</keyword>
<feature type="transmembrane region" description="Helical" evidence="1">
    <location>
        <begin position="318"/>
        <end position="340"/>
    </location>
</feature>
<evidence type="ECO:0000313" key="3">
    <source>
        <dbReference type="EMBL" id="ARQ03094.1"/>
    </source>
</evidence>
<dbReference type="STRING" id="1235591.CAK95_20665"/>
<dbReference type="AlphaFoldDB" id="A0A1W7A0H5"/>
<keyword evidence="4" id="KW-1185">Reference proteome</keyword>
<proteinExistence type="predicted"/>
<sequence>MLRVKLLALAAAACGVAAVALLPHAIEAGWLLAVQDDPAALADRKLARSFNADIAAKEIEAALAANDAELAKSFVDLAHDRNVTVAPELASKVDAAVEKANSALSTAGNFTRGLIVGEPDDLVSLAGTAVGDLFVFGDIRDMIREGSHLAAGQEADHLILGLSAVGIAVTAGTYASLGTGAPARMGLSLVKAARKTGRISSRMAGAVTRSLRSVVDWSAMRKAFAGASLTEPAVAVRAAREAVKLNKADDLFRLSSNIGSVQGKAGTRAALDGLRISDSPREMARVAKLAEKEGGKTRAILKLLGRGAIALTVAAFDLSLWVLWAALTIFGFIASTKAAVERVTWRALQRGKVRRAKRELARQRRLAMAPSQV</sequence>
<organism evidence="3 4">
    <name type="scientific">Pseudorhodoplanes sinuspersici</name>
    <dbReference type="NCBI Taxonomy" id="1235591"/>
    <lineage>
        <taxon>Bacteria</taxon>
        <taxon>Pseudomonadati</taxon>
        <taxon>Pseudomonadota</taxon>
        <taxon>Alphaproteobacteria</taxon>
        <taxon>Hyphomicrobiales</taxon>
        <taxon>Pseudorhodoplanes</taxon>
    </lineage>
</organism>
<keyword evidence="1" id="KW-1133">Transmembrane helix</keyword>
<feature type="chain" id="PRO_5010864266" evidence="2">
    <location>
        <begin position="26"/>
        <end position="373"/>
    </location>
</feature>
<gene>
    <name evidence="3" type="ORF">CAK95_20665</name>
</gene>
<name>A0A1W7A0H5_9HYPH</name>
<evidence type="ECO:0000256" key="1">
    <source>
        <dbReference type="SAM" id="Phobius"/>
    </source>
</evidence>
<keyword evidence="2" id="KW-0732">Signal</keyword>
<dbReference type="KEGG" id="psin:CAK95_20665"/>
<reference evidence="3 4" key="1">
    <citation type="submission" date="2017-05" db="EMBL/GenBank/DDBJ databases">
        <title>Full genome sequence of Pseudorhodoplanes sinuspersici.</title>
        <authorList>
            <person name="Dastgheib S.M.M."/>
            <person name="Shavandi M."/>
            <person name="Tirandaz H."/>
        </authorList>
    </citation>
    <scope>NUCLEOTIDE SEQUENCE [LARGE SCALE GENOMIC DNA]</scope>
    <source>
        <strain evidence="3 4">RIPI110</strain>
    </source>
</reference>
<dbReference type="EMBL" id="CP021112">
    <property type="protein sequence ID" value="ARQ03094.1"/>
    <property type="molecule type" value="Genomic_DNA"/>
</dbReference>
<evidence type="ECO:0000313" key="4">
    <source>
        <dbReference type="Proteomes" id="UP000194137"/>
    </source>
</evidence>
<dbReference type="OrthoDB" id="8364552at2"/>
<protein>
    <submittedName>
        <fullName evidence="3">Uncharacterized protein</fullName>
    </submittedName>
</protein>
<accession>A0A1W7A0H5</accession>